<feature type="signal peptide" evidence="4">
    <location>
        <begin position="1"/>
        <end position="19"/>
    </location>
</feature>
<evidence type="ECO:0000256" key="2">
    <source>
        <dbReference type="PROSITE-ProRule" id="PRU00497"/>
    </source>
</evidence>
<evidence type="ECO:0008006" key="6">
    <source>
        <dbReference type="Google" id="ProtNLM"/>
    </source>
</evidence>
<dbReference type="InterPro" id="IPR000618">
    <property type="entry name" value="Insect_cuticle"/>
</dbReference>
<dbReference type="PANTHER" id="PTHR12236">
    <property type="entry name" value="STRUCTURAL CONTITUENT OF CUTICLE"/>
    <property type="match status" value="1"/>
</dbReference>
<dbReference type="InterPro" id="IPR031311">
    <property type="entry name" value="CHIT_BIND_RR_consensus"/>
</dbReference>
<dbReference type="GO" id="GO:0031012">
    <property type="term" value="C:extracellular matrix"/>
    <property type="evidence" value="ECO:0007669"/>
    <property type="project" value="TreeGrafter"/>
</dbReference>
<keyword evidence="1 2" id="KW-0193">Cuticle</keyword>
<sequence length="127" mass="14934">NMIHQVMTISCVIVMVVSAFSQQGHDHGFHVEYKEDYYDPHPKYRFEYGVHDSHTGDVKSQKEERDGDVVHGSYELVEPDGSKRVVHYTADHHTGFNAVVHREHNVHPQHYQHHQEHIPEYHESSHY</sequence>
<reference evidence="5" key="1">
    <citation type="submission" date="2015-11" db="EMBL/GenBank/DDBJ databases">
        <title>De novo transcriptome assembly of four potential Pierce s Disease insect vectors from Arizona vineyards.</title>
        <authorList>
            <person name="Tassone E.E."/>
        </authorList>
    </citation>
    <scope>NUCLEOTIDE SEQUENCE</scope>
</reference>
<keyword evidence="4" id="KW-0732">Signal</keyword>
<dbReference type="PANTHER" id="PTHR12236:SF95">
    <property type="entry name" value="CUTICULAR PROTEIN 76BD, ISOFORM C-RELATED"/>
    <property type="match status" value="1"/>
</dbReference>
<dbReference type="EMBL" id="GECZ01010234">
    <property type="protein sequence ID" value="JAS59535.1"/>
    <property type="molecule type" value="Transcribed_RNA"/>
</dbReference>
<dbReference type="Pfam" id="PF00379">
    <property type="entry name" value="Chitin_bind_4"/>
    <property type="match status" value="1"/>
</dbReference>
<evidence type="ECO:0000313" key="5">
    <source>
        <dbReference type="EMBL" id="JAS59535.1"/>
    </source>
</evidence>
<protein>
    <recommendedName>
        <fullName evidence="6">Cuticle protein 19</fullName>
    </recommendedName>
</protein>
<evidence type="ECO:0000256" key="4">
    <source>
        <dbReference type="SAM" id="SignalP"/>
    </source>
</evidence>
<feature type="non-terminal residue" evidence="5">
    <location>
        <position position="1"/>
    </location>
</feature>
<evidence type="ECO:0000256" key="1">
    <source>
        <dbReference type="ARBA" id="ARBA00022460"/>
    </source>
</evidence>
<feature type="region of interest" description="Disordered" evidence="3">
    <location>
        <begin position="108"/>
        <end position="127"/>
    </location>
</feature>
<proteinExistence type="predicted"/>
<feature type="compositionally biased region" description="Basic and acidic residues" evidence="3">
    <location>
        <begin position="113"/>
        <end position="127"/>
    </location>
</feature>
<dbReference type="InterPro" id="IPR051217">
    <property type="entry name" value="Insect_Cuticle_Struc_Prot"/>
</dbReference>
<organism evidence="5">
    <name type="scientific">Cuerna arida</name>
    <dbReference type="NCBI Taxonomy" id="1464854"/>
    <lineage>
        <taxon>Eukaryota</taxon>
        <taxon>Metazoa</taxon>
        <taxon>Ecdysozoa</taxon>
        <taxon>Arthropoda</taxon>
        <taxon>Hexapoda</taxon>
        <taxon>Insecta</taxon>
        <taxon>Pterygota</taxon>
        <taxon>Neoptera</taxon>
        <taxon>Paraneoptera</taxon>
        <taxon>Hemiptera</taxon>
        <taxon>Auchenorrhyncha</taxon>
        <taxon>Membracoidea</taxon>
        <taxon>Cicadellidae</taxon>
        <taxon>Cicadellinae</taxon>
        <taxon>Proconiini</taxon>
        <taxon>Cuerna</taxon>
    </lineage>
</organism>
<dbReference type="GO" id="GO:0005615">
    <property type="term" value="C:extracellular space"/>
    <property type="evidence" value="ECO:0007669"/>
    <property type="project" value="TreeGrafter"/>
</dbReference>
<name>A0A1B6GAS6_9HEMI</name>
<evidence type="ECO:0000256" key="3">
    <source>
        <dbReference type="SAM" id="MobiDB-lite"/>
    </source>
</evidence>
<dbReference type="AlphaFoldDB" id="A0A1B6GAS6"/>
<accession>A0A1B6GAS6</accession>
<dbReference type="PRINTS" id="PR00947">
    <property type="entry name" value="CUTICLE"/>
</dbReference>
<dbReference type="PROSITE" id="PS00233">
    <property type="entry name" value="CHIT_BIND_RR_1"/>
    <property type="match status" value="1"/>
</dbReference>
<dbReference type="GO" id="GO:0042302">
    <property type="term" value="F:structural constituent of cuticle"/>
    <property type="evidence" value="ECO:0007669"/>
    <property type="project" value="UniProtKB-UniRule"/>
</dbReference>
<gene>
    <name evidence="5" type="ORF">g.44708</name>
</gene>
<feature type="chain" id="PRO_5008583400" description="Cuticle protein 19" evidence="4">
    <location>
        <begin position="20"/>
        <end position="127"/>
    </location>
</feature>
<dbReference type="PROSITE" id="PS51155">
    <property type="entry name" value="CHIT_BIND_RR_2"/>
    <property type="match status" value="1"/>
</dbReference>